<dbReference type="AlphaFoldDB" id="A0A5J5F8V1"/>
<dbReference type="InParanoid" id="A0A5J5F8V1"/>
<evidence type="ECO:0000313" key="3">
    <source>
        <dbReference type="Proteomes" id="UP000326924"/>
    </source>
</evidence>
<feature type="compositionally biased region" description="Low complexity" evidence="1">
    <location>
        <begin position="35"/>
        <end position="59"/>
    </location>
</feature>
<gene>
    <name evidence="2" type="ORF">FN846DRAFT_772275</name>
</gene>
<dbReference type="Pfam" id="PF05176">
    <property type="entry name" value="ATP-synt_10"/>
    <property type="match status" value="1"/>
</dbReference>
<dbReference type="GO" id="GO:0033615">
    <property type="term" value="P:mitochondrial proton-transporting ATP synthase complex assembly"/>
    <property type="evidence" value="ECO:0007669"/>
    <property type="project" value="TreeGrafter"/>
</dbReference>
<accession>A0A5J5F8V1</accession>
<dbReference type="GO" id="GO:0005743">
    <property type="term" value="C:mitochondrial inner membrane"/>
    <property type="evidence" value="ECO:0007669"/>
    <property type="project" value="TreeGrafter"/>
</dbReference>
<feature type="compositionally biased region" description="Polar residues" evidence="1">
    <location>
        <begin position="92"/>
        <end position="102"/>
    </location>
</feature>
<proteinExistence type="predicted"/>
<evidence type="ECO:0000256" key="1">
    <source>
        <dbReference type="SAM" id="MobiDB-lite"/>
    </source>
</evidence>
<protein>
    <submittedName>
        <fullName evidence="2">ATP10 protein-domain-containing protein</fullName>
    </submittedName>
</protein>
<organism evidence="2 3">
    <name type="scientific">Sphaerosporella brunnea</name>
    <dbReference type="NCBI Taxonomy" id="1250544"/>
    <lineage>
        <taxon>Eukaryota</taxon>
        <taxon>Fungi</taxon>
        <taxon>Dikarya</taxon>
        <taxon>Ascomycota</taxon>
        <taxon>Pezizomycotina</taxon>
        <taxon>Pezizomycetes</taxon>
        <taxon>Pezizales</taxon>
        <taxon>Pyronemataceae</taxon>
        <taxon>Sphaerosporella</taxon>
    </lineage>
</organism>
<name>A0A5J5F8V1_9PEZI</name>
<dbReference type="OrthoDB" id="17089at2759"/>
<dbReference type="EMBL" id="VXIS01000016">
    <property type="protein sequence ID" value="KAA8913321.1"/>
    <property type="molecule type" value="Genomic_DNA"/>
</dbReference>
<sequence>MLVSRLPVCALRPCVSRQYPLFLHRHARPVRYLSTPAEPTPSEKAAPSSSSPRPLTRLPPIDHVATSEKELRSSKPPQLIRPIGLPNPPQPGENSGVDSRSWQQRRDDFVDYDKHLDKRRRMTNEMATPYFRDFSRMSKQFKGKSWIAPPLLFKADKSLFFPNLVGRTLNTSERLNTTHTLFGNVSVVGVFSSVWAENQIKSFMDGLEAEVPAFEEGWAQRVDINIEENWLKAAIIKMFIPRLQARMPLEQHDRYFIVTKGVSLELRHDMGLWNGRVGYVYLIDWNCRIRWAGSGNAEPEERAALVKGIKKLADEWKQLKGHVEIETAEE</sequence>
<dbReference type="InterPro" id="IPR007849">
    <property type="entry name" value="ATP10"/>
</dbReference>
<dbReference type="PANTHER" id="PTHR28106:SF1">
    <property type="entry name" value="MITOCHONDRIAL ATPASE COMPLEX SUBUNIT ATP10"/>
    <property type="match status" value="1"/>
</dbReference>
<feature type="region of interest" description="Disordered" evidence="1">
    <location>
        <begin position="33"/>
        <end position="104"/>
    </location>
</feature>
<dbReference type="PANTHER" id="PTHR28106">
    <property type="entry name" value="MITOCHONDRIAL ATPASE COMPLEX SUBUNIT ATP10"/>
    <property type="match status" value="1"/>
</dbReference>
<reference evidence="2 3" key="1">
    <citation type="submission" date="2019-09" db="EMBL/GenBank/DDBJ databases">
        <title>Draft genome of the ectomycorrhizal ascomycete Sphaerosporella brunnea.</title>
        <authorList>
            <consortium name="DOE Joint Genome Institute"/>
            <person name="Benucci G.M."/>
            <person name="Marozzi G."/>
            <person name="Antonielli L."/>
            <person name="Sanchez S."/>
            <person name="Marco P."/>
            <person name="Wang X."/>
            <person name="Falini L.B."/>
            <person name="Barry K."/>
            <person name="Haridas S."/>
            <person name="Lipzen A."/>
            <person name="Labutti K."/>
            <person name="Grigoriev I.V."/>
            <person name="Murat C."/>
            <person name="Martin F."/>
            <person name="Albertini E."/>
            <person name="Donnini D."/>
            <person name="Bonito G."/>
        </authorList>
    </citation>
    <scope>NUCLEOTIDE SEQUENCE [LARGE SCALE GENOMIC DNA]</scope>
    <source>
        <strain evidence="2 3">Sb_GMNB300</strain>
    </source>
</reference>
<dbReference type="FunCoup" id="A0A5J5F8V1">
    <property type="interactions" value="136"/>
</dbReference>
<comment type="caution">
    <text evidence="2">The sequence shown here is derived from an EMBL/GenBank/DDBJ whole genome shotgun (WGS) entry which is preliminary data.</text>
</comment>
<keyword evidence="3" id="KW-1185">Reference proteome</keyword>
<evidence type="ECO:0000313" key="2">
    <source>
        <dbReference type="EMBL" id="KAA8913321.1"/>
    </source>
</evidence>
<dbReference type="Proteomes" id="UP000326924">
    <property type="component" value="Unassembled WGS sequence"/>
</dbReference>